<sequence length="388" mass="44473">MFRNLKGTLYTFAKRNSEGIFCGVAGTGLLTVYAVNKDNFSPDKKPHHAFSLFSSSSSDIDLSDCLTNTITDENELRANSSQMKNRMEAFITNLQGKIIKKLQSFEPETKFKVDRWLRKEGGGGITCIIEDGQVFERGAVNISVVSGMLPKAAVNEMRARGKTSIPAGKDLPFFACGISSVIHPRNPYVPTVHFNYRYFELEVAPNKFEWWFGGGTDLTPYYLDENDVKHFHSELKKACDKNDKSYYLKFKKWCDEYFVISHRNECRGVGGIFFDDLDKPDQDKVFEFVKSCGNSVLPSYIPLIEKNKDKGYGYKEREWQLLRRGRYVEFNLVYDRGTKFGLLTPGSRIESILVSLPQTAKWTYKHEPEVGSEEHKLFQVLKNPKDWL</sequence>
<proteinExistence type="inferred from homology"/>
<dbReference type="PRINTS" id="PR00073">
    <property type="entry name" value="COPRGNOXDASE"/>
</dbReference>
<comment type="similarity">
    <text evidence="2">Belongs to the aerobic coproporphyrinogen-III oxidase family.</text>
</comment>
<evidence type="ECO:0000256" key="1">
    <source>
        <dbReference type="ARBA" id="ARBA00005168"/>
    </source>
</evidence>
<dbReference type="PIRSF" id="PIRSF000166">
    <property type="entry name" value="Coproporphyri_ox"/>
    <property type="match status" value="1"/>
</dbReference>
<comment type="caution">
    <text evidence="8">The sequence shown here is derived from an EMBL/GenBank/DDBJ whole genome shotgun (WGS) entry which is preliminary data.</text>
</comment>
<dbReference type="GO" id="GO:0006782">
    <property type="term" value="P:protoporphyrinogen IX biosynthetic process"/>
    <property type="evidence" value="ECO:0007669"/>
    <property type="project" value="UniProtKB-UniPathway"/>
</dbReference>
<dbReference type="InterPro" id="IPR001260">
    <property type="entry name" value="Coprogen_oxidase_aer"/>
</dbReference>
<dbReference type="AlphaFoldDB" id="A0A813XHE1"/>
<evidence type="ECO:0000256" key="6">
    <source>
        <dbReference type="ARBA" id="ARBA00023133"/>
    </source>
</evidence>
<accession>A0A813XHE1</accession>
<name>A0A813XHE1_9BILA</name>
<evidence type="ECO:0000256" key="3">
    <source>
        <dbReference type="ARBA" id="ARBA00011738"/>
    </source>
</evidence>
<keyword evidence="7" id="KW-0627">Porphyrin biosynthesis</keyword>
<comment type="pathway">
    <text evidence="1">Porphyrin-containing compound metabolism; protoporphyrin-IX biosynthesis; protoporphyrinogen-IX from coproporphyrinogen-III (O2 route): step 1/1.</text>
</comment>
<dbReference type="EC" id="1.3.3.3" evidence="4"/>
<dbReference type="InterPro" id="IPR036406">
    <property type="entry name" value="Coprogen_oxidase_aer_sf"/>
</dbReference>
<comment type="subunit">
    <text evidence="3">Homodimer.</text>
</comment>
<dbReference type="EMBL" id="CAJNOC010001504">
    <property type="protein sequence ID" value="CAF0870183.1"/>
    <property type="molecule type" value="Genomic_DNA"/>
</dbReference>
<dbReference type="InterPro" id="IPR018375">
    <property type="entry name" value="Coprogen_oxidase_CS"/>
</dbReference>
<keyword evidence="9" id="KW-1185">Reference proteome</keyword>
<dbReference type="SUPFAM" id="SSF102886">
    <property type="entry name" value="Coproporphyrinogen III oxidase"/>
    <property type="match status" value="1"/>
</dbReference>
<organism evidence="8 9">
    <name type="scientific">Brachionus calyciflorus</name>
    <dbReference type="NCBI Taxonomy" id="104777"/>
    <lineage>
        <taxon>Eukaryota</taxon>
        <taxon>Metazoa</taxon>
        <taxon>Spiralia</taxon>
        <taxon>Gnathifera</taxon>
        <taxon>Rotifera</taxon>
        <taxon>Eurotatoria</taxon>
        <taxon>Monogononta</taxon>
        <taxon>Pseudotrocha</taxon>
        <taxon>Ploima</taxon>
        <taxon>Brachionidae</taxon>
        <taxon>Brachionus</taxon>
    </lineage>
</organism>
<dbReference type="PANTHER" id="PTHR10755:SF0">
    <property type="entry name" value="OXYGEN-DEPENDENT COPROPORPHYRINOGEN-III OXIDASE, MITOCHONDRIAL"/>
    <property type="match status" value="1"/>
</dbReference>
<dbReference type="GO" id="GO:0004109">
    <property type="term" value="F:coproporphyrinogen oxidase activity"/>
    <property type="evidence" value="ECO:0007669"/>
    <property type="project" value="UniProtKB-EC"/>
</dbReference>
<keyword evidence="5" id="KW-0560">Oxidoreductase</keyword>
<dbReference type="OrthoDB" id="15318at2759"/>
<dbReference type="Proteomes" id="UP000663879">
    <property type="component" value="Unassembled WGS sequence"/>
</dbReference>
<dbReference type="PANTHER" id="PTHR10755">
    <property type="entry name" value="COPROPORPHYRINOGEN III OXIDASE, MITOCHONDRIAL"/>
    <property type="match status" value="1"/>
</dbReference>
<evidence type="ECO:0000256" key="5">
    <source>
        <dbReference type="ARBA" id="ARBA00023002"/>
    </source>
</evidence>
<keyword evidence="6" id="KW-0350">Heme biosynthesis</keyword>
<protein>
    <recommendedName>
        <fullName evidence="4">coproporphyrinogen oxidase</fullName>
        <ecNumber evidence="4">1.3.3.3</ecNumber>
    </recommendedName>
</protein>
<evidence type="ECO:0000256" key="4">
    <source>
        <dbReference type="ARBA" id="ARBA00012869"/>
    </source>
</evidence>
<evidence type="ECO:0000313" key="9">
    <source>
        <dbReference type="Proteomes" id="UP000663879"/>
    </source>
</evidence>
<evidence type="ECO:0000313" key="8">
    <source>
        <dbReference type="EMBL" id="CAF0870183.1"/>
    </source>
</evidence>
<gene>
    <name evidence="8" type="ORF">OXX778_LOCUS9892</name>
</gene>
<dbReference type="NCBIfam" id="NF003727">
    <property type="entry name" value="PRK05330.1"/>
    <property type="match status" value="1"/>
</dbReference>
<dbReference type="Pfam" id="PF01218">
    <property type="entry name" value="Coprogen_oxidas"/>
    <property type="match status" value="1"/>
</dbReference>
<evidence type="ECO:0000256" key="7">
    <source>
        <dbReference type="ARBA" id="ARBA00023244"/>
    </source>
</evidence>
<evidence type="ECO:0000256" key="2">
    <source>
        <dbReference type="ARBA" id="ARBA00010644"/>
    </source>
</evidence>
<dbReference type="FunFam" id="3.40.1500.10:FF:000002">
    <property type="entry name" value="oxygen-dependent coproporphyrinogen-III oxidase, mitochondrial"/>
    <property type="match status" value="1"/>
</dbReference>
<dbReference type="UniPathway" id="UPA00251">
    <property type="reaction ID" value="UER00322"/>
</dbReference>
<dbReference type="Gene3D" id="3.40.1500.10">
    <property type="entry name" value="Coproporphyrinogen III oxidase, aerobic"/>
    <property type="match status" value="1"/>
</dbReference>
<reference evidence="8" key="1">
    <citation type="submission" date="2021-02" db="EMBL/GenBank/DDBJ databases">
        <authorList>
            <person name="Nowell W R."/>
        </authorList>
    </citation>
    <scope>NUCLEOTIDE SEQUENCE</scope>
    <source>
        <strain evidence="8">Ploen Becks lab</strain>
    </source>
</reference>
<dbReference type="GO" id="GO:0005737">
    <property type="term" value="C:cytoplasm"/>
    <property type="evidence" value="ECO:0007669"/>
    <property type="project" value="TreeGrafter"/>
</dbReference>
<dbReference type="PROSITE" id="PS01021">
    <property type="entry name" value="COPROGEN_OXIDASE"/>
    <property type="match status" value="1"/>
</dbReference>